<sequence>MSDDSDSSCRSVRERELEREREREREREASRNNGPTNLSELLHPESTGAGQREAGRWKRSPAVGGGGSKLTVIPWFPERAAAHQAFRPVGQGHAAAQGGGAIEIAGRLAGRADAVGARYPRRAAGDRGDCRTREMFGRTFRGVERFLDLGIPAERADSPTLVKGALPEEGRRSERVGDGSWGGLSLSAMLTMLWEWRLPGLPSLSDRLEP</sequence>
<evidence type="ECO:0000313" key="2">
    <source>
        <dbReference type="EMBL" id="TNN76398.1"/>
    </source>
</evidence>
<accession>A0A4Z2IEH5</accession>
<comment type="caution">
    <text evidence="2">The sequence shown here is derived from an EMBL/GenBank/DDBJ whole genome shotgun (WGS) entry which is preliminary data.</text>
</comment>
<proteinExistence type="predicted"/>
<evidence type="ECO:0000256" key="1">
    <source>
        <dbReference type="SAM" id="MobiDB-lite"/>
    </source>
</evidence>
<dbReference type="EMBL" id="SRLO01000093">
    <property type="protein sequence ID" value="TNN76398.1"/>
    <property type="molecule type" value="Genomic_DNA"/>
</dbReference>
<organism evidence="2 3">
    <name type="scientific">Liparis tanakae</name>
    <name type="common">Tanaka's snailfish</name>
    <dbReference type="NCBI Taxonomy" id="230148"/>
    <lineage>
        <taxon>Eukaryota</taxon>
        <taxon>Metazoa</taxon>
        <taxon>Chordata</taxon>
        <taxon>Craniata</taxon>
        <taxon>Vertebrata</taxon>
        <taxon>Euteleostomi</taxon>
        <taxon>Actinopterygii</taxon>
        <taxon>Neopterygii</taxon>
        <taxon>Teleostei</taxon>
        <taxon>Neoteleostei</taxon>
        <taxon>Acanthomorphata</taxon>
        <taxon>Eupercaria</taxon>
        <taxon>Perciformes</taxon>
        <taxon>Cottioidei</taxon>
        <taxon>Cottales</taxon>
        <taxon>Liparidae</taxon>
        <taxon>Liparis</taxon>
    </lineage>
</organism>
<evidence type="ECO:0000313" key="3">
    <source>
        <dbReference type="Proteomes" id="UP000314294"/>
    </source>
</evidence>
<reference evidence="2 3" key="1">
    <citation type="submission" date="2019-03" db="EMBL/GenBank/DDBJ databases">
        <title>First draft genome of Liparis tanakae, snailfish: a comprehensive survey of snailfish specific genes.</title>
        <authorList>
            <person name="Kim W."/>
            <person name="Song I."/>
            <person name="Jeong J.-H."/>
            <person name="Kim D."/>
            <person name="Kim S."/>
            <person name="Ryu S."/>
            <person name="Song J.Y."/>
            <person name="Lee S.K."/>
        </authorList>
    </citation>
    <scope>NUCLEOTIDE SEQUENCE [LARGE SCALE GENOMIC DNA]</scope>
    <source>
        <tissue evidence="2">Muscle</tissue>
    </source>
</reference>
<feature type="region of interest" description="Disordered" evidence="1">
    <location>
        <begin position="1"/>
        <end position="66"/>
    </location>
</feature>
<protein>
    <submittedName>
        <fullName evidence="2">Uncharacterized protein</fullName>
    </submittedName>
</protein>
<keyword evidence="3" id="KW-1185">Reference proteome</keyword>
<feature type="compositionally biased region" description="Basic and acidic residues" evidence="1">
    <location>
        <begin position="11"/>
        <end position="30"/>
    </location>
</feature>
<dbReference type="Proteomes" id="UP000314294">
    <property type="component" value="Unassembled WGS sequence"/>
</dbReference>
<name>A0A4Z2IEH5_9TELE</name>
<dbReference type="AlphaFoldDB" id="A0A4Z2IEH5"/>
<gene>
    <name evidence="2" type="ORF">EYF80_013263</name>
</gene>